<dbReference type="Pfam" id="PF00089">
    <property type="entry name" value="Trypsin"/>
    <property type="match status" value="1"/>
</dbReference>
<feature type="domain" description="Peptidase S1" evidence="1">
    <location>
        <begin position="1"/>
        <end position="154"/>
    </location>
</feature>
<dbReference type="SUPFAM" id="SSF50494">
    <property type="entry name" value="Trypsin-like serine proteases"/>
    <property type="match status" value="1"/>
</dbReference>
<dbReference type="EMBL" id="JAVDQF010000001">
    <property type="protein sequence ID" value="MDR6271013.1"/>
    <property type="molecule type" value="Genomic_DNA"/>
</dbReference>
<proteinExistence type="predicted"/>
<dbReference type="Gene3D" id="2.40.10.10">
    <property type="entry name" value="Trypsin-like serine proteases"/>
    <property type="match status" value="1"/>
</dbReference>
<reference evidence="2 3" key="1">
    <citation type="submission" date="2023-07" db="EMBL/GenBank/DDBJ databases">
        <title>Sequencing the genomes of 1000 actinobacteria strains.</title>
        <authorList>
            <person name="Klenk H.-P."/>
        </authorList>
    </citation>
    <scope>NUCLEOTIDE SEQUENCE [LARGE SCALE GENOMIC DNA]</scope>
    <source>
        <strain evidence="2 3">DSM 14555</strain>
    </source>
</reference>
<evidence type="ECO:0000259" key="1">
    <source>
        <dbReference type="PROSITE" id="PS50240"/>
    </source>
</evidence>
<comment type="caution">
    <text evidence="2">The sequence shown here is derived from an EMBL/GenBank/DDBJ whole genome shotgun (WGS) entry which is preliminary data.</text>
</comment>
<protein>
    <recommendedName>
        <fullName evidence="1">Peptidase S1 domain-containing protein</fullName>
    </recommendedName>
</protein>
<dbReference type="InterPro" id="IPR043504">
    <property type="entry name" value="Peptidase_S1_PA_chymotrypsin"/>
</dbReference>
<dbReference type="PROSITE" id="PS50240">
    <property type="entry name" value="TRYPSIN_DOM"/>
    <property type="match status" value="1"/>
</dbReference>
<name>A0ABU1JEY4_9MICC</name>
<sequence>MSVQLGAAKIGQGTTIKAKRALGWSGGDVALIELVSPYQNTYSKLGASTPAANTPGDIFGWGAINTAPTYPDYLKTAKVTVVGTNNSNWPGPSIVEKGDNGQALWGDSGGPLIVNGKQVGVCSGPLQGSPGTISGTVMYASTVAAASWIKSTSGVSAS</sequence>
<dbReference type="InterPro" id="IPR009003">
    <property type="entry name" value="Peptidase_S1_PA"/>
</dbReference>
<organism evidence="2 3">
    <name type="scientific">Arthrobacter russicus</name>
    <dbReference type="NCBI Taxonomy" id="172040"/>
    <lineage>
        <taxon>Bacteria</taxon>
        <taxon>Bacillati</taxon>
        <taxon>Actinomycetota</taxon>
        <taxon>Actinomycetes</taxon>
        <taxon>Micrococcales</taxon>
        <taxon>Micrococcaceae</taxon>
        <taxon>Arthrobacter</taxon>
    </lineage>
</organism>
<evidence type="ECO:0000313" key="2">
    <source>
        <dbReference type="EMBL" id="MDR6271013.1"/>
    </source>
</evidence>
<dbReference type="InterPro" id="IPR001254">
    <property type="entry name" value="Trypsin_dom"/>
</dbReference>
<keyword evidence="3" id="KW-1185">Reference proteome</keyword>
<accession>A0ABU1JEY4</accession>
<dbReference type="Proteomes" id="UP001185069">
    <property type="component" value="Unassembled WGS sequence"/>
</dbReference>
<gene>
    <name evidence="2" type="ORF">JOE69_003251</name>
</gene>
<evidence type="ECO:0000313" key="3">
    <source>
        <dbReference type="Proteomes" id="UP001185069"/>
    </source>
</evidence>